<dbReference type="EMBL" id="ML211451">
    <property type="protein sequence ID" value="TFK82766.1"/>
    <property type="molecule type" value="Genomic_DNA"/>
</dbReference>
<dbReference type="Pfam" id="PF18759">
    <property type="entry name" value="Plavaka"/>
    <property type="match status" value="1"/>
</dbReference>
<protein>
    <submittedName>
        <fullName evidence="2">Uncharacterized protein</fullName>
    </submittedName>
</protein>
<keyword evidence="3" id="KW-1185">Reference proteome</keyword>
<proteinExistence type="predicted"/>
<evidence type="ECO:0000313" key="3">
    <source>
        <dbReference type="Proteomes" id="UP000308197"/>
    </source>
</evidence>
<evidence type="ECO:0000313" key="2">
    <source>
        <dbReference type="EMBL" id="TFK82766.1"/>
    </source>
</evidence>
<name>A0A5C3NZA0_9APHY</name>
<dbReference type="InParanoid" id="A0A5C3NZA0"/>
<gene>
    <name evidence="2" type="ORF">K466DRAFT_603400</name>
</gene>
<feature type="compositionally biased region" description="Pro residues" evidence="1">
    <location>
        <begin position="10"/>
        <end position="20"/>
    </location>
</feature>
<reference evidence="2 3" key="1">
    <citation type="journal article" date="2019" name="Nat. Ecol. Evol.">
        <title>Megaphylogeny resolves global patterns of mushroom evolution.</title>
        <authorList>
            <person name="Varga T."/>
            <person name="Krizsan K."/>
            <person name="Foldi C."/>
            <person name="Dima B."/>
            <person name="Sanchez-Garcia M."/>
            <person name="Sanchez-Ramirez S."/>
            <person name="Szollosi G.J."/>
            <person name="Szarkandi J.G."/>
            <person name="Papp V."/>
            <person name="Albert L."/>
            <person name="Andreopoulos W."/>
            <person name="Angelini C."/>
            <person name="Antonin V."/>
            <person name="Barry K.W."/>
            <person name="Bougher N.L."/>
            <person name="Buchanan P."/>
            <person name="Buyck B."/>
            <person name="Bense V."/>
            <person name="Catcheside P."/>
            <person name="Chovatia M."/>
            <person name="Cooper J."/>
            <person name="Damon W."/>
            <person name="Desjardin D."/>
            <person name="Finy P."/>
            <person name="Geml J."/>
            <person name="Haridas S."/>
            <person name="Hughes K."/>
            <person name="Justo A."/>
            <person name="Karasinski D."/>
            <person name="Kautmanova I."/>
            <person name="Kiss B."/>
            <person name="Kocsube S."/>
            <person name="Kotiranta H."/>
            <person name="LaButti K.M."/>
            <person name="Lechner B.E."/>
            <person name="Liimatainen K."/>
            <person name="Lipzen A."/>
            <person name="Lukacs Z."/>
            <person name="Mihaltcheva S."/>
            <person name="Morgado L.N."/>
            <person name="Niskanen T."/>
            <person name="Noordeloos M.E."/>
            <person name="Ohm R.A."/>
            <person name="Ortiz-Santana B."/>
            <person name="Ovrebo C."/>
            <person name="Racz N."/>
            <person name="Riley R."/>
            <person name="Savchenko A."/>
            <person name="Shiryaev A."/>
            <person name="Soop K."/>
            <person name="Spirin V."/>
            <person name="Szebenyi C."/>
            <person name="Tomsovsky M."/>
            <person name="Tulloss R.E."/>
            <person name="Uehling J."/>
            <person name="Grigoriev I.V."/>
            <person name="Vagvolgyi C."/>
            <person name="Papp T."/>
            <person name="Martin F.M."/>
            <person name="Miettinen O."/>
            <person name="Hibbett D.S."/>
            <person name="Nagy L.G."/>
        </authorList>
    </citation>
    <scope>NUCLEOTIDE SEQUENCE [LARGE SCALE GENOMIC DNA]</scope>
    <source>
        <strain evidence="2 3">HHB13444</strain>
    </source>
</reference>
<feature type="region of interest" description="Disordered" evidence="1">
    <location>
        <begin position="1"/>
        <end position="23"/>
    </location>
</feature>
<dbReference type="Proteomes" id="UP000308197">
    <property type="component" value="Unassembled WGS sequence"/>
</dbReference>
<dbReference type="InterPro" id="IPR041078">
    <property type="entry name" value="Plavaka"/>
</dbReference>
<evidence type="ECO:0000256" key="1">
    <source>
        <dbReference type="SAM" id="MobiDB-lite"/>
    </source>
</evidence>
<dbReference type="STRING" id="1314778.A0A5C3NZA0"/>
<accession>A0A5C3NZA0</accession>
<organism evidence="2 3">
    <name type="scientific">Polyporus arcularius HHB13444</name>
    <dbReference type="NCBI Taxonomy" id="1314778"/>
    <lineage>
        <taxon>Eukaryota</taxon>
        <taxon>Fungi</taxon>
        <taxon>Dikarya</taxon>
        <taxon>Basidiomycota</taxon>
        <taxon>Agaricomycotina</taxon>
        <taxon>Agaricomycetes</taxon>
        <taxon>Polyporales</taxon>
        <taxon>Polyporaceae</taxon>
        <taxon>Polyporus</taxon>
    </lineage>
</organism>
<dbReference type="AlphaFoldDB" id="A0A5C3NZA0"/>
<sequence length="747" mass="84505">MHPTLDDGQPLPPDAPPPPRNNAHCWDPFPDRVAFKFVEQTFEKAENSEEDIKHLLEIMAARDVLYSADDIPSIFHNAEHYFDTLDAIRHGDVKWKSVVRMGRISNLMSGEWANRQAEEISRDSATHGSMLMPIVLGANKTTVSVATGNQEYHPLYMSLGNLTNNMRHAHREAVIPIAFLAIPKGKRNAADSDQFQMFKKQLYHHTITYILSPLRPGMTTPQVFRCPDGHFRRVIFELGRFIADYPKQVYLSGIVQGWCPKCLALPEDFAQASDLRTRKLDEDLRAAYDTKTLWETFGFVSDVTPFTFYFPRADIHKLLTPDLLHQLIKGTFKDHIVAWVEDYICATAETDAEAKRILHDIDRQLAAVPAFPGLRKFPNRHNFAQWTGNDSKALRKVFLPAIVGYVLDDMVRCIAVLLDFTYLVRRSAHTTEDLSNMSATLAEFHRLRTIFEEVGIRPEGFALPRQHALVHYIRSIQLFGSPNGLCSSITESCHITAVKRPWRRSSRKNALGQILHTLTRLNKLAATCIEFTRCSMLQSKLSDYVWHMAGQQDTTDADRAMDERYRHEAEAMAAAEPYSESASVCFPTRPTYTRCLETLEDALGQPRLTEHLCCFLYATLNSSSVSMCPSTPALCSPRTGGMHQEYIRCTPSWYKLGPCYDTVLINVNEDTIGMLGMMVAHIRAFLSFVYDATRYECALVDWFELDGDEPDPVTGMWLAKPELNNGNRITSIIPISTIQLLCGASGA</sequence>